<dbReference type="RefSeq" id="XP_008562499.1">
    <property type="nucleotide sequence ID" value="XM_008564277.1"/>
</dbReference>
<evidence type="ECO:0000313" key="2">
    <source>
        <dbReference type="Proteomes" id="UP000694923"/>
    </source>
</evidence>
<evidence type="ECO:0000256" key="1">
    <source>
        <dbReference type="SAM" id="MobiDB-lite"/>
    </source>
</evidence>
<evidence type="ECO:0000313" key="3">
    <source>
        <dbReference type="RefSeq" id="XP_008562499.1"/>
    </source>
</evidence>
<reference evidence="3" key="1">
    <citation type="submission" date="2025-08" db="UniProtKB">
        <authorList>
            <consortium name="RefSeq"/>
        </authorList>
    </citation>
    <scope>IDENTIFICATION</scope>
</reference>
<dbReference type="GeneID" id="103582770"/>
<keyword evidence="2" id="KW-1185">Reference proteome</keyword>
<organism evidence="2 3">
    <name type="scientific">Galeopterus variegatus</name>
    <name type="common">Malayan flying lemur</name>
    <name type="synonym">Cynocephalus variegatus</name>
    <dbReference type="NCBI Taxonomy" id="482537"/>
    <lineage>
        <taxon>Eukaryota</taxon>
        <taxon>Metazoa</taxon>
        <taxon>Chordata</taxon>
        <taxon>Craniata</taxon>
        <taxon>Vertebrata</taxon>
        <taxon>Euteleostomi</taxon>
        <taxon>Mammalia</taxon>
        <taxon>Eutheria</taxon>
        <taxon>Euarchontoglires</taxon>
        <taxon>Dermoptera</taxon>
        <taxon>Cynocephalidae</taxon>
        <taxon>Galeopterus</taxon>
    </lineage>
</organism>
<gene>
    <name evidence="3" type="primary">LOC103582770</name>
</gene>
<protein>
    <submittedName>
        <fullName evidence="3">Calcyphosin-2-like</fullName>
    </submittedName>
</protein>
<dbReference type="Proteomes" id="UP000694923">
    <property type="component" value="Unplaced"/>
</dbReference>
<feature type="region of interest" description="Disordered" evidence="1">
    <location>
        <begin position="1"/>
        <end position="26"/>
    </location>
</feature>
<sequence>MTDQLSRAVISDPEQNSTTEKQESAHILPDSKLAPLRFRKRTLHETNSGYQKPKIKVSSGLCFFQNFSWLLQLLEVVFIPWLLAPSSIFKVRNGWSRLSHGTSL</sequence>
<name>A0ABM0Q2A8_GALVR</name>
<proteinExistence type="predicted"/>
<accession>A0ABM0Q2A8</accession>